<evidence type="ECO:0000313" key="2">
    <source>
        <dbReference type="Proteomes" id="UP000308760"/>
    </source>
</evidence>
<dbReference type="EMBL" id="STGY01000083">
    <property type="protein sequence ID" value="THV33423.1"/>
    <property type="molecule type" value="Genomic_DNA"/>
</dbReference>
<protein>
    <submittedName>
        <fullName evidence="1">Uncharacterized protein</fullName>
    </submittedName>
</protein>
<evidence type="ECO:0000313" key="1">
    <source>
        <dbReference type="EMBL" id="THV33423.1"/>
    </source>
</evidence>
<dbReference type="RefSeq" id="WP_136537304.1">
    <property type="nucleotide sequence ID" value="NZ_STGY01000083.1"/>
</dbReference>
<reference evidence="2" key="1">
    <citation type="submission" date="2019-04" db="EMBL/GenBank/DDBJ databases">
        <title>Nocardioides xinjiangensis sp. nov.</title>
        <authorList>
            <person name="Liu S."/>
        </authorList>
    </citation>
    <scope>NUCLEOTIDE SEQUENCE [LARGE SCALE GENOMIC DNA]</scope>
    <source>
        <strain evidence="2">18</strain>
    </source>
</reference>
<proteinExistence type="predicted"/>
<organism evidence="1 2">
    <name type="scientific">Glycomyces buryatensis</name>
    <dbReference type="NCBI Taxonomy" id="2570927"/>
    <lineage>
        <taxon>Bacteria</taxon>
        <taxon>Bacillati</taxon>
        <taxon>Actinomycetota</taxon>
        <taxon>Actinomycetes</taxon>
        <taxon>Glycomycetales</taxon>
        <taxon>Glycomycetaceae</taxon>
        <taxon>Glycomyces</taxon>
    </lineage>
</organism>
<comment type="caution">
    <text evidence="1">The sequence shown here is derived from an EMBL/GenBank/DDBJ whole genome shotgun (WGS) entry which is preliminary data.</text>
</comment>
<accession>A0A4S8PQK1</accession>
<reference evidence="1 2" key="2">
    <citation type="submission" date="2019-05" db="EMBL/GenBank/DDBJ databases">
        <title>Glycomyces buryatensis sp. nov.</title>
        <authorList>
            <person name="Nikitina E."/>
        </authorList>
    </citation>
    <scope>NUCLEOTIDE SEQUENCE [LARGE SCALE GENOMIC DNA]</scope>
    <source>
        <strain evidence="1 2">18</strain>
    </source>
</reference>
<dbReference type="AlphaFoldDB" id="A0A4S8PQK1"/>
<dbReference type="OrthoDB" id="5188900at2"/>
<gene>
    <name evidence="1" type="ORF">FAB82_25075</name>
</gene>
<sequence length="147" mass="15178">MVLPAPVARRRALWAALCLLATFAGLIGAVAALAWALEDDNTPDLQTITEATHLTYPDSTDVVEADIAALHAPAPGASAEVTVDIPADDFGTFIADNGMDPPLVSGTTPAGTASGLLASDCTDEVCYSGTVILDEETVTVRLRITLI</sequence>
<dbReference type="Proteomes" id="UP000308760">
    <property type="component" value="Unassembled WGS sequence"/>
</dbReference>
<keyword evidence="2" id="KW-1185">Reference proteome</keyword>
<name>A0A4S8PQK1_9ACTN</name>